<feature type="compositionally biased region" description="Polar residues" evidence="1">
    <location>
        <begin position="8"/>
        <end position="18"/>
    </location>
</feature>
<dbReference type="OrthoDB" id="3942472at2759"/>
<evidence type="ECO:0000313" key="2">
    <source>
        <dbReference type="EMBL" id="USP76012.1"/>
    </source>
</evidence>
<evidence type="ECO:0000256" key="1">
    <source>
        <dbReference type="SAM" id="MobiDB-lite"/>
    </source>
</evidence>
<dbReference type="Proteomes" id="UP001056012">
    <property type="component" value="Chromosome 2"/>
</dbReference>
<evidence type="ECO:0000313" key="3">
    <source>
        <dbReference type="Proteomes" id="UP001056012"/>
    </source>
</evidence>
<organism evidence="2 3">
    <name type="scientific">Curvularia clavata</name>
    <dbReference type="NCBI Taxonomy" id="95742"/>
    <lineage>
        <taxon>Eukaryota</taxon>
        <taxon>Fungi</taxon>
        <taxon>Dikarya</taxon>
        <taxon>Ascomycota</taxon>
        <taxon>Pezizomycotina</taxon>
        <taxon>Dothideomycetes</taxon>
        <taxon>Pleosporomycetidae</taxon>
        <taxon>Pleosporales</taxon>
        <taxon>Pleosporineae</taxon>
        <taxon>Pleosporaceae</taxon>
        <taxon>Curvularia</taxon>
    </lineage>
</organism>
<protein>
    <submittedName>
        <fullName evidence="2">Uncharacterized protein</fullName>
    </submittedName>
</protein>
<dbReference type="PANTHER" id="PTHR42085">
    <property type="entry name" value="F-BOX DOMAIN-CONTAINING PROTEIN"/>
    <property type="match status" value="1"/>
</dbReference>
<gene>
    <name evidence="2" type="ORF">yc1106_03286</name>
</gene>
<dbReference type="EMBL" id="CP089275">
    <property type="protein sequence ID" value="USP76012.1"/>
    <property type="molecule type" value="Genomic_DNA"/>
</dbReference>
<dbReference type="AlphaFoldDB" id="A0A9Q9DQW9"/>
<feature type="region of interest" description="Disordered" evidence="1">
    <location>
        <begin position="1"/>
        <end position="88"/>
    </location>
</feature>
<dbReference type="PANTHER" id="PTHR42085:SF1">
    <property type="entry name" value="F-BOX DOMAIN-CONTAINING PROTEIN"/>
    <property type="match status" value="1"/>
</dbReference>
<dbReference type="VEuPathDB" id="FungiDB:yc1106_03286"/>
<sequence>MAPPRYTRPTTSSLSKASPRSLKIAKDADVKGPAPSPGSKTHVESETRNKNIPCPNQTTPTRPSKPAPAVPEKNKGLKRPSMLTSRQKDSLAYKRDLYHITPRDPSKPCLLATLPSELRTQIYHYVLPPFRYISSNWTVFAPRKQHVPPALLQVSRAVRIEAAYTYYTGTIFHFSVRNLDFSPVISWLEHLAPPHRALLFRRRRSSHGLEINMLPSIRNTYTYSPSGWLLDDLLENHWHACQPFGNIYTVHGDLHKVHFVLFCRLAEWWRWWGSYSHRMNSECKYVFGPLLLLNPLGIPDLRNEAVLRAFLSQSGMVVAMPCVDKAWKRNRDRNTVRVMRAEGLRFLDALDECYKSNRGEGGSEEWDAAIAQAKKGMEKW</sequence>
<keyword evidence="3" id="KW-1185">Reference proteome</keyword>
<accession>A0A9Q9DQW9</accession>
<name>A0A9Q9DQW9_CURCL</name>
<reference evidence="2" key="1">
    <citation type="submission" date="2021-12" db="EMBL/GenBank/DDBJ databases">
        <title>Curvularia clavata genome.</title>
        <authorList>
            <person name="Cao Y."/>
        </authorList>
    </citation>
    <scope>NUCLEOTIDE SEQUENCE</scope>
    <source>
        <strain evidence="2">Yc1106</strain>
    </source>
</reference>
<dbReference type="InterPro" id="IPR038883">
    <property type="entry name" value="AN11006-like"/>
</dbReference>
<proteinExistence type="predicted"/>